<dbReference type="RefSeq" id="WP_110370564.1">
    <property type="nucleotide sequence ID" value="NZ_QJJX01000090.1"/>
</dbReference>
<protein>
    <submittedName>
        <fullName evidence="3">Uncharacterized protein with porin-like fold DUF4595</fullName>
    </submittedName>
</protein>
<feature type="domain" description="DUF4595" evidence="2">
    <location>
        <begin position="55"/>
        <end position="266"/>
    </location>
</feature>
<evidence type="ECO:0000256" key="1">
    <source>
        <dbReference type="SAM" id="SignalP"/>
    </source>
</evidence>
<dbReference type="Proteomes" id="UP000248314">
    <property type="component" value="Unassembled WGS sequence"/>
</dbReference>
<evidence type="ECO:0000313" key="3">
    <source>
        <dbReference type="EMBL" id="PXX14331.1"/>
    </source>
</evidence>
<comment type="caution">
    <text evidence="3">The sequence shown here is derived from an EMBL/GenBank/DDBJ whole genome shotgun (WGS) entry which is preliminary data.</text>
</comment>
<dbReference type="AlphaFoldDB" id="A0A318HNW3"/>
<organism evidence="3 4">
    <name type="scientific">Hoylesella shahii DSM 15611 = JCM 12083</name>
    <dbReference type="NCBI Taxonomy" id="1122991"/>
    <lineage>
        <taxon>Bacteria</taxon>
        <taxon>Pseudomonadati</taxon>
        <taxon>Bacteroidota</taxon>
        <taxon>Bacteroidia</taxon>
        <taxon>Bacteroidales</taxon>
        <taxon>Prevotellaceae</taxon>
        <taxon>Hoylesella</taxon>
    </lineage>
</organism>
<reference evidence="3 4" key="1">
    <citation type="submission" date="2018-05" db="EMBL/GenBank/DDBJ databases">
        <title>Genomic Encyclopedia of Type Strains, Phase I: the one thousand microbial genomes (KMG-I) project.</title>
        <authorList>
            <person name="Kyrpides N."/>
        </authorList>
    </citation>
    <scope>NUCLEOTIDE SEQUENCE [LARGE SCALE GENOMIC DNA]</scope>
    <source>
        <strain evidence="3 4">DSM 15611</strain>
    </source>
</reference>
<accession>A0A318HNW3</accession>
<feature type="chain" id="PRO_5016252192" evidence="1">
    <location>
        <begin position="26"/>
        <end position="278"/>
    </location>
</feature>
<proteinExistence type="predicted"/>
<name>A0A318HNW3_9BACT</name>
<dbReference type="PROSITE" id="PS51257">
    <property type="entry name" value="PROKAR_LIPOPROTEIN"/>
    <property type="match status" value="1"/>
</dbReference>
<keyword evidence="1" id="KW-0732">Signal</keyword>
<dbReference type="EMBL" id="QJJX01000090">
    <property type="protein sequence ID" value="PXX14331.1"/>
    <property type="molecule type" value="Genomic_DNA"/>
</dbReference>
<dbReference type="Gene3D" id="2.40.160.190">
    <property type="match status" value="1"/>
</dbReference>
<evidence type="ECO:0000313" key="4">
    <source>
        <dbReference type="Proteomes" id="UP000248314"/>
    </source>
</evidence>
<evidence type="ECO:0000259" key="2">
    <source>
        <dbReference type="Pfam" id="PF15283"/>
    </source>
</evidence>
<sequence>MKKIIIMTYLSVAVLGATMTFSSCSNDNDDATSTVANPQTVFTGGLPKSIAGMTIQTNEKGQVIAIVPESGKLITFKPITFKYKDATTRSTASTPDVVMTIGEGKEYSTYNLYLNKDGFVKHCEEVVHNLDGEHTVPWNFTYNSNGQLLTMQSSGEGATGTTTIIYQNGNIVETKIEYFHEAEFNHSHKIYYTSTDITTPIENKGSVMLFDENFGLDSDDVLYAYYAGLLGKATKDLPVKLIDNKHHSQYTQYFSWTLNSAGYPISFKGNHKTYSFSW</sequence>
<dbReference type="InterPro" id="IPR027931">
    <property type="entry name" value="DUF4595"/>
</dbReference>
<feature type="signal peptide" evidence="1">
    <location>
        <begin position="1"/>
        <end position="25"/>
    </location>
</feature>
<dbReference type="Pfam" id="PF15283">
    <property type="entry name" value="DUF4595"/>
    <property type="match status" value="1"/>
</dbReference>
<gene>
    <name evidence="3" type="ORF">EJ73_02896</name>
</gene>
<keyword evidence="4" id="KW-1185">Reference proteome</keyword>
<dbReference type="CDD" id="cd12871">
    <property type="entry name" value="Bacuni_01323_like"/>
    <property type="match status" value="1"/>
</dbReference>